<evidence type="ECO:0000256" key="1">
    <source>
        <dbReference type="SAM" id="MobiDB-lite"/>
    </source>
</evidence>
<dbReference type="AlphaFoldDB" id="A0A5B0RRB6"/>
<gene>
    <name evidence="2" type="ORF">PGTUg99_035700</name>
</gene>
<proteinExistence type="predicted"/>
<accession>A0A5B0RRB6</accession>
<organism evidence="2 3">
    <name type="scientific">Puccinia graminis f. sp. tritici</name>
    <dbReference type="NCBI Taxonomy" id="56615"/>
    <lineage>
        <taxon>Eukaryota</taxon>
        <taxon>Fungi</taxon>
        <taxon>Dikarya</taxon>
        <taxon>Basidiomycota</taxon>
        <taxon>Pucciniomycotina</taxon>
        <taxon>Pucciniomycetes</taxon>
        <taxon>Pucciniales</taxon>
        <taxon>Pucciniaceae</taxon>
        <taxon>Puccinia</taxon>
    </lineage>
</organism>
<evidence type="ECO:0000313" key="2">
    <source>
        <dbReference type="EMBL" id="KAA1127363.1"/>
    </source>
</evidence>
<dbReference type="EMBL" id="VDEP01000169">
    <property type="protein sequence ID" value="KAA1127363.1"/>
    <property type="molecule type" value="Genomic_DNA"/>
</dbReference>
<dbReference type="Proteomes" id="UP000325313">
    <property type="component" value="Unassembled WGS sequence"/>
</dbReference>
<protein>
    <submittedName>
        <fullName evidence="2">Uncharacterized protein</fullName>
    </submittedName>
</protein>
<reference evidence="2 3" key="1">
    <citation type="submission" date="2019-05" db="EMBL/GenBank/DDBJ databases">
        <title>Emergence of the Ug99 lineage of the wheat stem rust pathogen through somatic hybridization.</title>
        <authorList>
            <person name="Li F."/>
            <person name="Upadhyaya N.M."/>
            <person name="Sperschneider J."/>
            <person name="Matny O."/>
            <person name="Nguyen-Phuc H."/>
            <person name="Mago R."/>
            <person name="Raley C."/>
            <person name="Miller M.E."/>
            <person name="Silverstein K.A.T."/>
            <person name="Henningsen E."/>
            <person name="Hirsch C.D."/>
            <person name="Visser B."/>
            <person name="Pretorius Z.A."/>
            <person name="Steffenson B.J."/>
            <person name="Schwessinger B."/>
            <person name="Dodds P.N."/>
            <person name="Figueroa M."/>
        </authorList>
    </citation>
    <scope>NUCLEOTIDE SEQUENCE [LARGE SCALE GENOMIC DNA]</scope>
    <source>
        <strain evidence="2 3">Ug99</strain>
    </source>
</reference>
<evidence type="ECO:0000313" key="3">
    <source>
        <dbReference type="Proteomes" id="UP000325313"/>
    </source>
</evidence>
<feature type="region of interest" description="Disordered" evidence="1">
    <location>
        <begin position="1"/>
        <end position="22"/>
    </location>
</feature>
<name>A0A5B0RRB6_PUCGR</name>
<comment type="caution">
    <text evidence="2">The sequence shown here is derived from an EMBL/GenBank/DDBJ whole genome shotgun (WGS) entry which is preliminary data.</text>
</comment>
<sequence length="211" mass="23476">MVQHSLRRSRGRRVSTRHSGRLHPRHAVIDLDNEITPVPIATRAHGPGQNPNEPVVVEQAHDELVATGQLRQSNPVNSLGYPTNTNQAAADHPTNATNMPAVQHENAHPGPLNINPTQRIPFPPERAAMEVISMETYLNIAHIPRDDLRTRSRLLVHGIGHWTFFRATNEAELIQLGFPLGIARLLCEGVGRLEVFVDEMEREGIELSPII</sequence>